<proteinExistence type="predicted"/>
<reference evidence="4" key="1">
    <citation type="journal article" date="2019" name="Int. J. Syst. Evol. Microbiol.">
        <title>The Global Catalogue of Microorganisms (GCM) 10K type strain sequencing project: providing services to taxonomists for standard genome sequencing and annotation.</title>
        <authorList>
            <consortium name="The Broad Institute Genomics Platform"/>
            <consortium name="The Broad Institute Genome Sequencing Center for Infectious Disease"/>
            <person name="Wu L."/>
            <person name="Ma J."/>
        </authorList>
    </citation>
    <scope>NUCLEOTIDE SEQUENCE [LARGE SCALE GENOMIC DNA]</scope>
    <source>
        <strain evidence="4">CGMCC 1.18575</strain>
    </source>
</reference>
<dbReference type="NCBIfam" id="TIGR01076">
    <property type="entry name" value="sortase_fam"/>
    <property type="match status" value="1"/>
</dbReference>
<organism evidence="3 4">
    <name type="scientific">Cohnella soli</name>
    <dbReference type="NCBI Taxonomy" id="425005"/>
    <lineage>
        <taxon>Bacteria</taxon>
        <taxon>Bacillati</taxon>
        <taxon>Bacillota</taxon>
        <taxon>Bacilli</taxon>
        <taxon>Bacillales</taxon>
        <taxon>Paenibacillaceae</taxon>
        <taxon>Cohnella</taxon>
    </lineage>
</organism>
<name>A0ABW0HXS3_9BACL</name>
<dbReference type="EMBL" id="JBHSMI010000052">
    <property type="protein sequence ID" value="MFC5405981.1"/>
    <property type="molecule type" value="Genomic_DNA"/>
</dbReference>
<dbReference type="Pfam" id="PF04203">
    <property type="entry name" value="Sortase"/>
    <property type="match status" value="1"/>
</dbReference>
<keyword evidence="2" id="KW-0812">Transmembrane</keyword>
<dbReference type="RefSeq" id="WP_378137755.1">
    <property type="nucleotide sequence ID" value="NZ_JBHSMI010000052.1"/>
</dbReference>
<evidence type="ECO:0000256" key="1">
    <source>
        <dbReference type="ARBA" id="ARBA00022801"/>
    </source>
</evidence>
<keyword evidence="4" id="KW-1185">Reference proteome</keyword>
<dbReference type="Proteomes" id="UP001596113">
    <property type="component" value="Unassembled WGS sequence"/>
</dbReference>
<keyword evidence="2" id="KW-1133">Transmembrane helix</keyword>
<keyword evidence="2" id="KW-0472">Membrane</keyword>
<dbReference type="SUPFAM" id="SSF63817">
    <property type="entry name" value="Sortase"/>
    <property type="match status" value="1"/>
</dbReference>
<sequence>MHQWTLRDWLRGRFAFMMIAMLFLFGAGLILYPRAVEYVQERKETKLLTDWGDVASLRQGSTSVRTVDNGGKKLADASALPVWSTVGGVEVLGTVENERISLKEPIVRGADAAALKKGAGTVVEGRLPGQSGNFVLASHRSLTYGRHFNRLGEIVEGDTFAVNTSAGVFRYVVSSITVVEPDDSSVLADEPSASTLTLITCTPWKHPTHRLIVKANLQS</sequence>
<dbReference type="InterPro" id="IPR005754">
    <property type="entry name" value="Sortase"/>
</dbReference>
<protein>
    <submittedName>
        <fullName evidence="3">Class D sortase</fullName>
    </submittedName>
</protein>
<dbReference type="Gene3D" id="2.40.260.10">
    <property type="entry name" value="Sortase"/>
    <property type="match status" value="1"/>
</dbReference>
<dbReference type="InterPro" id="IPR042000">
    <property type="entry name" value="Sortase_D_2"/>
</dbReference>
<keyword evidence="1" id="KW-0378">Hydrolase</keyword>
<gene>
    <name evidence="3" type="ORF">ACFPOF_24835</name>
</gene>
<feature type="transmembrane region" description="Helical" evidence="2">
    <location>
        <begin position="12"/>
        <end position="32"/>
    </location>
</feature>
<evidence type="ECO:0000313" key="3">
    <source>
        <dbReference type="EMBL" id="MFC5405981.1"/>
    </source>
</evidence>
<dbReference type="InterPro" id="IPR023365">
    <property type="entry name" value="Sortase_dom-sf"/>
</dbReference>
<comment type="caution">
    <text evidence="3">The sequence shown here is derived from an EMBL/GenBank/DDBJ whole genome shotgun (WGS) entry which is preliminary data.</text>
</comment>
<dbReference type="CDD" id="cd06166">
    <property type="entry name" value="Sortase_D_2"/>
    <property type="match status" value="1"/>
</dbReference>
<evidence type="ECO:0000256" key="2">
    <source>
        <dbReference type="SAM" id="Phobius"/>
    </source>
</evidence>
<evidence type="ECO:0000313" key="4">
    <source>
        <dbReference type="Proteomes" id="UP001596113"/>
    </source>
</evidence>
<accession>A0ABW0HXS3</accession>